<accession>A0ABR0NH48</accession>
<evidence type="ECO:0000313" key="2">
    <source>
        <dbReference type="Proteomes" id="UP001358586"/>
    </source>
</evidence>
<dbReference type="EMBL" id="JARKNE010000010">
    <property type="protein sequence ID" value="KAK5794144.1"/>
    <property type="molecule type" value="Genomic_DNA"/>
</dbReference>
<organism evidence="1 2">
    <name type="scientific">Gossypium arboreum</name>
    <name type="common">Tree cotton</name>
    <name type="synonym">Gossypium nanking</name>
    <dbReference type="NCBI Taxonomy" id="29729"/>
    <lineage>
        <taxon>Eukaryota</taxon>
        <taxon>Viridiplantae</taxon>
        <taxon>Streptophyta</taxon>
        <taxon>Embryophyta</taxon>
        <taxon>Tracheophyta</taxon>
        <taxon>Spermatophyta</taxon>
        <taxon>Magnoliopsida</taxon>
        <taxon>eudicotyledons</taxon>
        <taxon>Gunneridae</taxon>
        <taxon>Pentapetalae</taxon>
        <taxon>rosids</taxon>
        <taxon>malvids</taxon>
        <taxon>Malvales</taxon>
        <taxon>Malvaceae</taxon>
        <taxon>Malvoideae</taxon>
        <taxon>Gossypium</taxon>
    </lineage>
</organism>
<proteinExistence type="predicted"/>
<sequence length="150" mass="17449">MNVFTNHPVSSLCNVSSFQVSRNPIDKLQLYYLSDERQFRLLEKGKNIDDLNTQVSKGKQGKGLMLFEFQQFHLIDEKARNLVDERAPRLDLVDIHNPIDDVILHIEMKCFSTNKYDLGEIVNKILCEFGLFPLKKKVRPISIFDPGLRR</sequence>
<gene>
    <name evidence="1" type="ORF">PVK06_035351</name>
</gene>
<dbReference type="Proteomes" id="UP001358586">
    <property type="component" value="Chromosome 10"/>
</dbReference>
<comment type="caution">
    <text evidence="1">The sequence shown here is derived from an EMBL/GenBank/DDBJ whole genome shotgun (WGS) entry which is preliminary data.</text>
</comment>
<keyword evidence="2" id="KW-1185">Reference proteome</keyword>
<evidence type="ECO:0000313" key="1">
    <source>
        <dbReference type="EMBL" id="KAK5794144.1"/>
    </source>
</evidence>
<name>A0ABR0NH48_GOSAR</name>
<protein>
    <submittedName>
        <fullName evidence="1">Uncharacterized protein</fullName>
    </submittedName>
</protein>
<reference evidence="1 2" key="1">
    <citation type="submission" date="2023-03" db="EMBL/GenBank/DDBJ databases">
        <title>WGS of Gossypium arboreum.</title>
        <authorList>
            <person name="Yu D."/>
        </authorList>
    </citation>
    <scope>NUCLEOTIDE SEQUENCE [LARGE SCALE GENOMIC DNA]</scope>
    <source>
        <tissue evidence="1">Leaf</tissue>
    </source>
</reference>